<dbReference type="GO" id="GO:0033214">
    <property type="term" value="P:siderophore-iron import into cell"/>
    <property type="evidence" value="ECO:0007669"/>
    <property type="project" value="TreeGrafter"/>
</dbReference>
<keyword evidence="6 9" id="KW-1133">Transmembrane helix</keyword>
<dbReference type="GO" id="GO:0005886">
    <property type="term" value="C:plasma membrane"/>
    <property type="evidence" value="ECO:0007669"/>
    <property type="project" value="UniProtKB-SubCell"/>
</dbReference>
<protein>
    <submittedName>
        <fullName evidence="11">Iron ABC transporter permease</fullName>
    </submittedName>
</protein>
<evidence type="ECO:0000256" key="10">
    <source>
        <dbReference type="SAM" id="SignalP"/>
    </source>
</evidence>
<keyword evidence="3" id="KW-0813">Transport</keyword>
<feature type="transmembrane region" description="Helical" evidence="9">
    <location>
        <begin position="246"/>
        <end position="268"/>
    </location>
</feature>
<dbReference type="Gene3D" id="1.10.3470.10">
    <property type="entry name" value="ABC transporter involved in vitamin B12 uptake, BtuC"/>
    <property type="match status" value="1"/>
</dbReference>
<evidence type="ECO:0000313" key="12">
    <source>
        <dbReference type="Proteomes" id="UP000655366"/>
    </source>
</evidence>
<evidence type="ECO:0000256" key="9">
    <source>
        <dbReference type="SAM" id="Phobius"/>
    </source>
</evidence>
<keyword evidence="10" id="KW-0732">Signal</keyword>
<keyword evidence="7 9" id="KW-0472">Membrane</keyword>
<comment type="similarity">
    <text evidence="2">Belongs to the binding-protein-dependent transport system permease family. FecCD subfamily.</text>
</comment>
<dbReference type="PANTHER" id="PTHR30472">
    <property type="entry name" value="FERRIC ENTEROBACTIN TRANSPORT SYSTEM PERMEASE PROTEIN"/>
    <property type="match status" value="1"/>
</dbReference>
<feature type="transmembrane region" description="Helical" evidence="9">
    <location>
        <begin position="111"/>
        <end position="131"/>
    </location>
</feature>
<evidence type="ECO:0000256" key="6">
    <source>
        <dbReference type="ARBA" id="ARBA00022989"/>
    </source>
</evidence>
<evidence type="ECO:0000256" key="1">
    <source>
        <dbReference type="ARBA" id="ARBA00004651"/>
    </source>
</evidence>
<dbReference type="GO" id="GO:0022857">
    <property type="term" value="F:transmembrane transporter activity"/>
    <property type="evidence" value="ECO:0007669"/>
    <property type="project" value="InterPro"/>
</dbReference>
<dbReference type="InterPro" id="IPR037294">
    <property type="entry name" value="ABC_BtuC-like"/>
</dbReference>
<evidence type="ECO:0000256" key="5">
    <source>
        <dbReference type="ARBA" id="ARBA00022692"/>
    </source>
</evidence>
<keyword evidence="5 9" id="KW-0812">Transmembrane</keyword>
<evidence type="ECO:0000256" key="4">
    <source>
        <dbReference type="ARBA" id="ARBA00022475"/>
    </source>
</evidence>
<keyword evidence="12" id="KW-1185">Reference proteome</keyword>
<dbReference type="FunFam" id="1.10.3470.10:FF:000001">
    <property type="entry name" value="Vitamin B12 ABC transporter permease BtuC"/>
    <property type="match status" value="1"/>
</dbReference>
<feature type="transmembrane region" description="Helical" evidence="9">
    <location>
        <begin position="61"/>
        <end position="82"/>
    </location>
</feature>
<feature type="signal peptide" evidence="10">
    <location>
        <begin position="1"/>
        <end position="26"/>
    </location>
</feature>
<dbReference type="SUPFAM" id="SSF81345">
    <property type="entry name" value="ABC transporter involved in vitamin B12 uptake, BtuC"/>
    <property type="match status" value="1"/>
</dbReference>
<evidence type="ECO:0000256" key="7">
    <source>
        <dbReference type="ARBA" id="ARBA00023136"/>
    </source>
</evidence>
<feature type="transmembrane region" description="Helical" evidence="9">
    <location>
        <begin position="361"/>
        <end position="378"/>
    </location>
</feature>
<dbReference type="EMBL" id="JADNYM010000022">
    <property type="protein sequence ID" value="MBG0740874.1"/>
    <property type="molecule type" value="Genomic_DNA"/>
</dbReference>
<sequence>MGVHAAPLTRPAGGLRSTTAASPASAASPAPTVAWSSLGAGSGPAAPPLVLSRRRQAIAPLAALTVIAVLAAVVLGSLAIGARPVSLPVVLDAVFHPDAANGDHAVVLARVTRTVAGLLVGAALGLAGTAMQGVTRNPLADPGILGVNAGAALAVVAAIFFLGADSVSSYLWLAFGGAALAAVVVYSVASVGRVGATPVKLVLAGAAVSAGLGSLLSAMLVNSRDSMELFRNWQVGALAGKSWDSILAVLPFIAVGAVLLLGTGRLLNNLSLGEDVARSLGQRPGTGRAVAALGIVLLCGSATALAGPIGFIGLVVPHLLRAVVGPDYRWLLPMSLVPAPAVLLLADVLGRVLLPPGEIPAGILAALMGAPVFVWLVRRGRKAAL</sequence>
<feature type="transmembrane region" description="Helical" evidence="9">
    <location>
        <begin position="170"/>
        <end position="189"/>
    </location>
</feature>
<comment type="caution">
    <text evidence="11">The sequence shown here is derived from an EMBL/GenBank/DDBJ whole genome shotgun (WGS) entry which is preliminary data.</text>
</comment>
<proteinExistence type="inferred from homology"/>
<keyword evidence="4" id="KW-1003">Cell membrane</keyword>
<dbReference type="CDD" id="cd06550">
    <property type="entry name" value="TM_ABC_iron-siderophores_like"/>
    <property type="match status" value="1"/>
</dbReference>
<evidence type="ECO:0000256" key="3">
    <source>
        <dbReference type="ARBA" id="ARBA00022448"/>
    </source>
</evidence>
<evidence type="ECO:0000313" key="11">
    <source>
        <dbReference type="EMBL" id="MBG0740874.1"/>
    </source>
</evidence>
<accession>A0A931CTX5</accession>
<gene>
    <name evidence="11" type="ORF">IV500_15975</name>
</gene>
<dbReference type="Pfam" id="PF01032">
    <property type="entry name" value="FecCD"/>
    <property type="match status" value="1"/>
</dbReference>
<feature type="transmembrane region" description="Helical" evidence="9">
    <location>
        <begin position="143"/>
        <end position="164"/>
    </location>
</feature>
<feature type="transmembrane region" description="Helical" evidence="9">
    <location>
        <begin position="289"/>
        <end position="316"/>
    </location>
</feature>
<comment type="subcellular location">
    <subcellularLocation>
        <location evidence="1">Cell membrane</location>
        <topology evidence="1">Multi-pass membrane protein</topology>
    </subcellularLocation>
</comment>
<feature type="transmembrane region" description="Helical" evidence="9">
    <location>
        <begin position="201"/>
        <end position="221"/>
    </location>
</feature>
<reference evidence="11 12" key="1">
    <citation type="submission" date="2020-11" db="EMBL/GenBank/DDBJ databases">
        <title>Arthrobacter antarcticus sp. nov., isolated from Antarctic Soil.</title>
        <authorList>
            <person name="Li J."/>
        </authorList>
    </citation>
    <scope>NUCLEOTIDE SEQUENCE [LARGE SCALE GENOMIC DNA]</scope>
    <source>
        <strain evidence="11 12">Z1-20</strain>
    </source>
</reference>
<name>A0A931CTX5_9MICC</name>
<dbReference type="PANTHER" id="PTHR30472:SF1">
    <property type="entry name" value="FE(3+) DICITRATE TRANSPORT SYSTEM PERMEASE PROTEIN FECC-RELATED"/>
    <property type="match status" value="1"/>
</dbReference>
<dbReference type="Proteomes" id="UP000655366">
    <property type="component" value="Unassembled WGS sequence"/>
</dbReference>
<feature type="compositionally biased region" description="Low complexity" evidence="8">
    <location>
        <begin position="17"/>
        <end position="26"/>
    </location>
</feature>
<organism evidence="11 12">
    <name type="scientific">Arthrobacter terrae</name>
    <dbReference type="NCBI Taxonomy" id="2935737"/>
    <lineage>
        <taxon>Bacteria</taxon>
        <taxon>Bacillati</taxon>
        <taxon>Actinomycetota</taxon>
        <taxon>Actinomycetes</taxon>
        <taxon>Micrococcales</taxon>
        <taxon>Micrococcaceae</taxon>
        <taxon>Arthrobacter</taxon>
    </lineage>
</organism>
<dbReference type="InterPro" id="IPR000522">
    <property type="entry name" value="ABC_transptr_permease_BtuC"/>
</dbReference>
<feature type="region of interest" description="Disordered" evidence="8">
    <location>
        <begin position="1"/>
        <end position="26"/>
    </location>
</feature>
<evidence type="ECO:0000256" key="2">
    <source>
        <dbReference type="ARBA" id="ARBA00007935"/>
    </source>
</evidence>
<dbReference type="AlphaFoldDB" id="A0A931CTX5"/>
<evidence type="ECO:0000256" key="8">
    <source>
        <dbReference type="SAM" id="MobiDB-lite"/>
    </source>
</evidence>
<feature type="chain" id="PRO_5037434689" evidence="10">
    <location>
        <begin position="27"/>
        <end position="385"/>
    </location>
</feature>